<dbReference type="Proteomes" id="UP000005561">
    <property type="component" value="Unassembled WGS sequence"/>
</dbReference>
<organism evidence="1 2">
    <name type="scientific">Marvinbryantia formatexigens DSM 14469</name>
    <dbReference type="NCBI Taxonomy" id="478749"/>
    <lineage>
        <taxon>Bacteria</taxon>
        <taxon>Bacillati</taxon>
        <taxon>Bacillota</taxon>
        <taxon>Clostridia</taxon>
        <taxon>Lachnospirales</taxon>
        <taxon>Lachnospiraceae</taxon>
        <taxon>Marvinbryantia</taxon>
    </lineage>
</organism>
<dbReference type="AlphaFoldDB" id="C6LID5"/>
<proteinExistence type="predicted"/>
<comment type="caution">
    <text evidence="1">The sequence shown here is derived from an EMBL/GenBank/DDBJ whole genome shotgun (WGS) entry which is preliminary data.</text>
</comment>
<accession>C6LID5</accession>
<name>C6LID5_9FIRM</name>
<keyword evidence="2" id="KW-1185">Reference proteome</keyword>
<reference evidence="1" key="1">
    <citation type="submission" date="2009-07" db="EMBL/GenBank/DDBJ databases">
        <authorList>
            <person name="Weinstock G."/>
            <person name="Sodergren E."/>
            <person name="Clifton S."/>
            <person name="Fulton L."/>
            <person name="Fulton B."/>
            <person name="Courtney L."/>
            <person name="Fronick C."/>
            <person name="Harrison M."/>
            <person name="Strong C."/>
            <person name="Farmer C."/>
            <person name="Delahaunty K."/>
            <person name="Markovic C."/>
            <person name="Hall O."/>
            <person name="Minx P."/>
            <person name="Tomlinson C."/>
            <person name="Mitreva M."/>
            <person name="Nelson J."/>
            <person name="Hou S."/>
            <person name="Wollam A."/>
            <person name="Pepin K.H."/>
            <person name="Johnson M."/>
            <person name="Bhonagiri V."/>
            <person name="Nash W.E."/>
            <person name="Warren W."/>
            <person name="Chinwalla A."/>
            <person name="Mardis E.R."/>
            <person name="Wilson R.K."/>
        </authorList>
    </citation>
    <scope>NUCLEOTIDE SEQUENCE [LARGE SCALE GENOMIC DNA]</scope>
    <source>
        <strain evidence="1">DSM 14469</strain>
    </source>
</reference>
<sequence length="52" mass="6131">MELEMFEKIQPSDFRELILEQMFGFMEEILECEGESVNVILTDVRENTNTCV</sequence>
<gene>
    <name evidence="1" type="ORF">BRYFOR_08489</name>
</gene>
<dbReference type="STRING" id="168384.SAMN05660368_01924"/>
<dbReference type="EMBL" id="ACCL02000017">
    <property type="protein sequence ID" value="EET59631.1"/>
    <property type="molecule type" value="Genomic_DNA"/>
</dbReference>
<protein>
    <submittedName>
        <fullName evidence="1">Uncharacterized protein</fullName>
    </submittedName>
</protein>
<evidence type="ECO:0000313" key="2">
    <source>
        <dbReference type="Proteomes" id="UP000005561"/>
    </source>
</evidence>
<evidence type="ECO:0000313" key="1">
    <source>
        <dbReference type="EMBL" id="EET59631.1"/>
    </source>
</evidence>